<dbReference type="Pfam" id="PF02566">
    <property type="entry name" value="OsmC"/>
    <property type="match status" value="1"/>
</dbReference>
<dbReference type="InterPro" id="IPR015946">
    <property type="entry name" value="KH_dom-like_a/b"/>
</dbReference>
<protein>
    <submittedName>
        <fullName evidence="2">OsmC family protein</fullName>
    </submittedName>
</protein>
<sequence length="137" mass="14416">MGVEIHFHYVGDLRCESTHTPSGTDLHTDAPVDNQGRGESFSPTDLVATALGSCMLTTMGIAAKARGFDLPGATATVTKEMVADPFRRVGGLHGVIRIPGAFTPDQKRLLEAAAGSCPVAQSLSPKVDVRISIEWVG</sequence>
<dbReference type="AlphaFoldDB" id="A0A956N974"/>
<organism evidence="2 3">
    <name type="scientific">Eiseniibacteriota bacterium</name>
    <dbReference type="NCBI Taxonomy" id="2212470"/>
    <lineage>
        <taxon>Bacteria</taxon>
        <taxon>Candidatus Eiseniibacteriota</taxon>
    </lineage>
</organism>
<proteinExistence type="predicted"/>
<evidence type="ECO:0000256" key="1">
    <source>
        <dbReference type="SAM" id="MobiDB-lite"/>
    </source>
</evidence>
<evidence type="ECO:0000313" key="3">
    <source>
        <dbReference type="Proteomes" id="UP000739538"/>
    </source>
</evidence>
<gene>
    <name evidence="2" type="ORF">KDA27_02510</name>
</gene>
<name>A0A956N974_UNCEI</name>
<accession>A0A956N974</accession>
<dbReference type="PANTHER" id="PTHR39624:SF2">
    <property type="entry name" value="OSMC-LIKE PROTEIN"/>
    <property type="match status" value="1"/>
</dbReference>
<dbReference type="Proteomes" id="UP000739538">
    <property type="component" value="Unassembled WGS sequence"/>
</dbReference>
<dbReference type="EMBL" id="JAGQHS010000007">
    <property type="protein sequence ID" value="MCA9754648.1"/>
    <property type="molecule type" value="Genomic_DNA"/>
</dbReference>
<reference evidence="2" key="2">
    <citation type="journal article" date="2021" name="Microbiome">
        <title>Successional dynamics and alternative stable states in a saline activated sludge microbial community over 9 years.</title>
        <authorList>
            <person name="Wang Y."/>
            <person name="Ye J."/>
            <person name="Ju F."/>
            <person name="Liu L."/>
            <person name="Boyd J.A."/>
            <person name="Deng Y."/>
            <person name="Parks D.H."/>
            <person name="Jiang X."/>
            <person name="Yin X."/>
            <person name="Woodcroft B.J."/>
            <person name="Tyson G.W."/>
            <person name="Hugenholtz P."/>
            <person name="Polz M.F."/>
            <person name="Zhang T."/>
        </authorList>
    </citation>
    <scope>NUCLEOTIDE SEQUENCE</scope>
    <source>
        <strain evidence="2">HKST-UBA02</strain>
    </source>
</reference>
<reference evidence="2" key="1">
    <citation type="submission" date="2020-04" db="EMBL/GenBank/DDBJ databases">
        <authorList>
            <person name="Zhang T."/>
        </authorList>
    </citation>
    <scope>NUCLEOTIDE SEQUENCE</scope>
    <source>
        <strain evidence="2">HKST-UBA02</strain>
    </source>
</reference>
<evidence type="ECO:0000313" key="2">
    <source>
        <dbReference type="EMBL" id="MCA9754648.1"/>
    </source>
</evidence>
<feature type="region of interest" description="Disordered" evidence="1">
    <location>
        <begin position="18"/>
        <end position="39"/>
    </location>
</feature>
<comment type="caution">
    <text evidence="2">The sequence shown here is derived from an EMBL/GenBank/DDBJ whole genome shotgun (WGS) entry which is preliminary data.</text>
</comment>
<dbReference type="InterPro" id="IPR036102">
    <property type="entry name" value="OsmC/Ohrsf"/>
</dbReference>
<dbReference type="Gene3D" id="3.30.300.20">
    <property type="match status" value="1"/>
</dbReference>
<dbReference type="InterPro" id="IPR003718">
    <property type="entry name" value="OsmC/Ohr_fam"/>
</dbReference>
<dbReference type="SUPFAM" id="SSF82784">
    <property type="entry name" value="OsmC-like"/>
    <property type="match status" value="1"/>
</dbReference>
<dbReference type="PANTHER" id="PTHR39624">
    <property type="entry name" value="PROTEIN INVOLVED IN RIMO-MEDIATED BETA-METHYLTHIOLATION OF RIBOSOMAL PROTEIN S12 YCAO"/>
    <property type="match status" value="1"/>
</dbReference>